<evidence type="ECO:0000313" key="3">
    <source>
        <dbReference type="EMBL" id="MDR6234217.1"/>
    </source>
</evidence>
<dbReference type="RefSeq" id="WP_309757783.1">
    <property type="nucleotide sequence ID" value="NZ_JAVJAF010000001.1"/>
</dbReference>
<protein>
    <submittedName>
        <fullName evidence="3">Transposase</fullName>
    </submittedName>
</protein>
<gene>
    <name evidence="3" type="ORF">QE440_001958</name>
</gene>
<dbReference type="GO" id="GO:0006313">
    <property type="term" value="P:DNA transposition"/>
    <property type="evidence" value="ECO:0007669"/>
    <property type="project" value="InterPro"/>
</dbReference>
<dbReference type="Pfam" id="PF02371">
    <property type="entry name" value="Transposase_20"/>
    <property type="match status" value="1"/>
</dbReference>
<dbReference type="PANTHER" id="PTHR33055:SF13">
    <property type="entry name" value="TRANSPOSASE"/>
    <property type="match status" value="1"/>
</dbReference>
<proteinExistence type="predicted"/>
<reference evidence="3" key="1">
    <citation type="submission" date="2023-08" db="EMBL/GenBank/DDBJ databases">
        <title>Functional and genomic diversity of the sorghum phyllosphere microbiome.</title>
        <authorList>
            <person name="Shade A."/>
        </authorList>
    </citation>
    <scope>NUCLEOTIDE SEQUENCE</scope>
    <source>
        <strain evidence="3">SORGH_AS_0201</strain>
    </source>
</reference>
<comment type="caution">
    <text evidence="3">The sequence shown here is derived from an EMBL/GenBank/DDBJ whole genome shotgun (WGS) entry which is preliminary data.</text>
</comment>
<dbReference type="InterPro" id="IPR003346">
    <property type="entry name" value="Transposase_20"/>
</dbReference>
<dbReference type="Proteomes" id="UP001268036">
    <property type="component" value="Unassembled WGS sequence"/>
</dbReference>
<dbReference type="GO" id="GO:0003677">
    <property type="term" value="F:DNA binding"/>
    <property type="evidence" value="ECO:0007669"/>
    <property type="project" value="InterPro"/>
</dbReference>
<dbReference type="InterPro" id="IPR002525">
    <property type="entry name" value="Transp_IS110-like_N"/>
</dbReference>
<name>A0AAJ2BQ10_9PSED</name>
<dbReference type="AlphaFoldDB" id="A0AAJ2BQ10"/>
<dbReference type="GO" id="GO:0004803">
    <property type="term" value="F:transposase activity"/>
    <property type="evidence" value="ECO:0007669"/>
    <property type="project" value="InterPro"/>
</dbReference>
<feature type="domain" description="Transposase IS110-like N-terminal" evidence="1">
    <location>
        <begin position="6"/>
        <end position="147"/>
    </location>
</feature>
<dbReference type="PANTHER" id="PTHR33055">
    <property type="entry name" value="TRANSPOSASE FOR INSERTION SEQUENCE ELEMENT IS1111A"/>
    <property type="match status" value="1"/>
</dbReference>
<sequence>MKAAWVGIDVAKDTLAVCVFPDKRQRDYANTPEGWAHLLDELSGYEVQRVLLEATGGYEAGVLRYLAAAGLPVMRINPRQARAFAEAMGRQAKTDRIDAALLAHQARVIEGTAYQPQSAQALALQELVKRRTHLVAQRDDDRRRLAQASLPAVQANIRQCLDFLNQQIASLNQAIAQACKALDGSRAQRLASVSGIGPVSVANLLAYLPELGHLDRRQIAALVGVAPYNVDSGAKKGIRRISGGRSAIRRVLYMAAWSVVRHQADFNRRYQELLQRGKPAKVALIACLRVLLTRLNAILRDGTPWRSEPA</sequence>
<organism evidence="3 4">
    <name type="scientific">Pseudomonas oryzihabitans</name>
    <dbReference type="NCBI Taxonomy" id="47885"/>
    <lineage>
        <taxon>Bacteria</taxon>
        <taxon>Pseudomonadati</taxon>
        <taxon>Pseudomonadota</taxon>
        <taxon>Gammaproteobacteria</taxon>
        <taxon>Pseudomonadales</taxon>
        <taxon>Pseudomonadaceae</taxon>
        <taxon>Pseudomonas</taxon>
    </lineage>
</organism>
<dbReference type="InterPro" id="IPR047650">
    <property type="entry name" value="Transpos_IS110"/>
</dbReference>
<dbReference type="Pfam" id="PF01548">
    <property type="entry name" value="DEDD_Tnp_IS110"/>
    <property type="match status" value="1"/>
</dbReference>
<feature type="domain" description="Transposase IS116/IS110/IS902 C-terminal" evidence="2">
    <location>
        <begin position="187"/>
        <end position="271"/>
    </location>
</feature>
<accession>A0AAJ2BQ10</accession>
<dbReference type="EMBL" id="JAVJAF010000001">
    <property type="protein sequence ID" value="MDR6234217.1"/>
    <property type="molecule type" value="Genomic_DNA"/>
</dbReference>
<evidence type="ECO:0000259" key="1">
    <source>
        <dbReference type="Pfam" id="PF01548"/>
    </source>
</evidence>
<evidence type="ECO:0000313" key="4">
    <source>
        <dbReference type="Proteomes" id="UP001268036"/>
    </source>
</evidence>
<evidence type="ECO:0000259" key="2">
    <source>
        <dbReference type="Pfam" id="PF02371"/>
    </source>
</evidence>